<feature type="region of interest" description="Disordered" evidence="1">
    <location>
        <begin position="1"/>
        <end position="40"/>
    </location>
</feature>
<accession>A0A6A6FKR6</accession>
<evidence type="ECO:0000256" key="1">
    <source>
        <dbReference type="SAM" id="MobiDB-lite"/>
    </source>
</evidence>
<dbReference type="AlphaFoldDB" id="A0A6A6FKR6"/>
<dbReference type="EMBL" id="ML992669">
    <property type="protein sequence ID" value="KAF2214037.1"/>
    <property type="molecule type" value="Genomic_DNA"/>
</dbReference>
<keyword evidence="3" id="KW-1185">Reference proteome</keyword>
<organism evidence="2 3">
    <name type="scientific">Cercospora zeae-maydis SCOH1-5</name>
    <dbReference type="NCBI Taxonomy" id="717836"/>
    <lineage>
        <taxon>Eukaryota</taxon>
        <taxon>Fungi</taxon>
        <taxon>Dikarya</taxon>
        <taxon>Ascomycota</taxon>
        <taxon>Pezizomycotina</taxon>
        <taxon>Dothideomycetes</taxon>
        <taxon>Dothideomycetidae</taxon>
        <taxon>Mycosphaerellales</taxon>
        <taxon>Mycosphaerellaceae</taxon>
        <taxon>Cercospora</taxon>
    </lineage>
</organism>
<reference evidence="2" key="1">
    <citation type="journal article" date="2020" name="Stud. Mycol.">
        <title>101 Dothideomycetes genomes: a test case for predicting lifestyles and emergence of pathogens.</title>
        <authorList>
            <person name="Haridas S."/>
            <person name="Albert R."/>
            <person name="Binder M."/>
            <person name="Bloem J."/>
            <person name="Labutti K."/>
            <person name="Salamov A."/>
            <person name="Andreopoulos B."/>
            <person name="Baker S."/>
            <person name="Barry K."/>
            <person name="Bills G."/>
            <person name="Bluhm B."/>
            <person name="Cannon C."/>
            <person name="Castanera R."/>
            <person name="Culley D."/>
            <person name="Daum C."/>
            <person name="Ezra D."/>
            <person name="Gonzalez J."/>
            <person name="Henrissat B."/>
            <person name="Kuo A."/>
            <person name="Liang C."/>
            <person name="Lipzen A."/>
            <person name="Lutzoni F."/>
            <person name="Magnuson J."/>
            <person name="Mondo S."/>
            <person name="Nolan M."/>
            <person name="Ohm R."/>
            <person name="Pangilinan J."/>
            <person name="Park H.-J."/>
            <person name="Ramirez L."/>
            <person name="Alfaro M."/>
            <person name="Sun H."/>
            <person name="Tritt A."/>
            <person name="Yoshinaga Y."/>
            <person name="Zwiers L.-H."/>
            <person name="Turgeon B."/>
            <person name="Goodwin S."/>
            <person name="Spatafora J."/>
            <person name="Crous P."/>
            <person name="Grigoriev I."/>
        </authorList>
    </citation>
    <scope>NUCLEOTIDE SEQUENCE</scope>
    <source>
        <strain evidence="2">SCOH1-5</strain>
    </source>
</reference>
<gene>
    <name evidence="2" type="ORF">CERZMDRAFT_90405</name>
</gene>
<evidence type="ECO:0000313" key="2">
    <source>
        <dbReference type="EMBL" id="KAF2214037.1"/>
    </source>
</evidence>
<name>A0A6A6FKR6_9PEZI</name>
<proteinExistence type="predicted"/>
<dbReference type="Proteomes" id="UP000799539">
    <property type="component" value="Unassembled WGS sequence"/>
</dbReference>
<sequence>MAKHSKRGLETDGVNASASGEAGRSKPIKPFSAATAEGPVHEKRIMHNRCYEQRAGIGMTSA</sequence>
<protein>
    <submittedName>
        <fullName evidence="2">Uncharacterized protein</fullName>
    </submittedName>
</protein>
<evidence type="ECO:0000313" key="3">
    <source>
        <dbReference type="Proteomes" id="UP000799539"/>
    </source>
</evidence>